<keyword evidence="1" id="KW-0472">Membrane</keyword>
<dbReference type="Proteomes" id="UP000251891">
    <property type="component" value="Unassembled WGS sequence"/>
</dbReference>
<keyword evidence="3" id="KW-1185">Reference proteome</keyword>
<reference evidence="2 3" key="1">
    <citation type="submission" date="2018-06" db="EMBL/GenBank/DDBJ databases">
        <title>Actinomadura craniellae sp. nov. isolated from marine sponge Craniella sp.</title>
        <authorList>
            <person name="Li L."/>
            <person name="Xu Q.H."/>
            <person name="Lin H.W."/>
            <person name="Lu Y.H."/>
        </authorList>
    </citation>
    <scope>NUCLEOTIDE SEQUENCE [LARGE SCALE GENOMIC DNA]</scope>
    <source>
        <strain evidence="2 3">LHW63021</strain>
    </source>
</reference>
<proteinExistence type="predicted"/>
<protein>
    <submittedName>
        <fullName evidence="2">Uncharacterized protein</fullName>
    </submittedName>
</protein>
<evidence type="ECO:0000313" key="3">
    <source>
        <dbReference type="Proteomes" id="UP000251891"/>
    </source>
</evidence>
<comment type="caution">
    <text evidence="2">The sequence shown here is derived from an EMBL/GenBank/DDBJ whole genome shotgun (WGS) entry which is preliminary data.</text>
</comment>
<organism evidence="2 3">
    <name type="scientific">Actinomadura craniellae</name>
    <dbReference type="NCBI Taxonomy" id="2231787"/>
    <lineage>
        <taxon>Bacteria</taxon>
        <taxon>Bacillati</taxon>
        <taxon>Actinomycetota</taxon>
        <taxon>Actinomycetes</taxon>
        <taxon>Streptosporangiales</taxon>
        <taxon>Thermomonosporaceae</taxon>
        <taxon>Actinomadura</taxon>
    </lineage>
</organism>
<feature type="transmembrane region" description="Helical" evidence="1">
    <location>
        <begin position="54"/>
        <end position="73"/>
    </location>
</feature>
<dbReference type="EMBL" id="QLYX01000003">
    <property type="protein sequence ID" value="RAY15812.1"/>
    <property type="molecule type" value="Genomic_DNA"/>
</dbReference>
<gene>
    <name evidence="2" type="ORF">DPM19_08565</name>
</gene>
<accession>A0A365H9X1</accession>
<dbReference type="AlphaFoldDB" id="A0A365H9X1"/>
<name>A0A365H9X1_9ACTN</name>
<evidence type="ECO:0000313" key="2">
    <source>
        <dbReference type="EMBL" id="RAY15812.1"/>
    </source>
</evidence>
<sequence length="206" mass="22818">MDDGRRAHRSGGGRSMAVTLVPSGHGLSHPVQAHYGEPGRRVTLRWPEPGRGRFRGLLLAACGLPVLGAAAFATVELADGPLTGGEVAMDDPVYGLLLLTAFLLLWLPAACVLLLWRVVRWWLDRANAFWLEGAVVYRREFHEKYGDSDRRFRYIALDDGHSDIALVHEVDPVGYHQAQLGAVVRIRVVASGRRAFRVKVLHQDPE</sequence>
<keyword evidence="1" id="KW-1133">Transmembrane helix</keyword>
<keyword evidence="1" id="KW-0812">Transmembrane</keyword>
<feature type="transmembrane region" description="Helical" evidence="1">
    <location>
        <begin position="93"/>
        <end position="116"/>
    </location>
</feature>
<evidence type="ECO:0000256" key="1">
    <source>
        <dbReference type="SAM" id="Phobius"/>
    </source>
</evidence>